<reference evidence="2 3" key="1">
    <citation type="submission" date="2021-04" db="EMBL/GenBank/DDBJ databases">
        <title>Complete genome sequence of Stygiolobus sp. KN-1.</title>
        <authorList>
            <person name="Nakamura K."/>
            <person name="Sakai H."/>
            <person name="Kurosawa N."/>
        </authorList>
    </citation>
    <scope>NUCLEOTIDE SEQUENCE [LARGE SCALE GENOMIC DNA]</scope>
    <source>
        <strain evidence="2 3">KN-1</strain>
    </source>
</reference>
<feature type="domain" description="Glutamine amidotransferase type-2" evidence="1">
    <location>
        <begin position="1"/>
        <end position="230"/>
    </location>
</feature>
<dbReference type="Proteomes" id="UP000825123">
    <property type="component" value="Chromosome"/>
</dbReference>
<keyword evidence="2" id="KW-0315">Glutamine amidotransferase</keyword>
<dbReference type="SUPFAM" id="SSF56235">
    <property type="entry name" value="N-terminal nucleophile aminohydrolases (Ntn hydrolases)"/>
    <property type="match status" value="1"/>
</dbReference>
<dbReference type="AlphaFoldDB" id="A0A8D5U8E0"/>
<proteinExistence type="predicted"/>
<accession>A0A8D5U8E0</accession>
<dbReference type="PROSITE" id="PS51278">
    <property type="entry name" value="GATASE_TYPE_2"/>
    <property type="match status" value="1"/>
</dbReference>
<organism evidence="2 3">
    <name type="scientific">Stygiolobus caldivivus</name>
    <dbReference type="NCBI Taxonomy" id="2824673"/>
    <lineage>
        <taxon>Archaea</taxon>
        <taxon>Thermoproteota</taxon>
        <taxon>Thermoprotei</taxon>
        <taxon>Sulfolobales</taxon>
        <taxon>Sulfolobaceae</taxon>
        <taxon>Stygiolobus</taxon>
    </lineage>
</organism>
<gene>
    <name evidence="2" type="ORF">KN1_21490</name>
</gene>
<dbReference type="KEGG" id="csty:KN1_21490"/>
<evidence type="ECO:0000313" key="2">
    <source>
        <dbReference type="EMBL" id="BCU70852.1"/>
    </source>
</evidence>
<evidence type="ECO:0000259" key="1">
    <source>
        <dbReference type="PROSITE" id="PS51278"/>
    </source>
</evidence>
<dbReference type="GeneID" id="66163882"/>
<keyword evidence="3" id="KW-1185">Reference proteome</keyword>
<name>A0A8D5U8E0_9CREN</name>
<dbReference type="RefSeq" id="WP_225905828.1">
    <property type="nucleotide sequence ID" value="NZ_AP024597.1"/>
</dbReference>
<dbReference type="EMBL" id="AP024597">
    <property type="protein sequence ID" value="BCU70852.1"/>
    <property type="molecule type" value="Genomic_DNA"/>
</dbReference>
<dbReference type="PANTHER" id="PTHR42824">
    <property type="entry name" value="GLUTAMINE AMIDOTRANSFERASE"/>
    <property type="match status" value="1"/>
</dbReference>
<dbReference type="InterPro" id="IPR017932">
    <property type="entry name" value="GATase_2_dom"/>
</dbReference>
<evidence type="ECO:0000313" key="3">
    <source>
        <dbReference type="Proteomes" id="UP000825123"/>
    </source>
</evidence>
<dbReference type="Gene3D" id="3.60.20.10">
    <property type="entry name" value="Glutamine Phosphoribosylpyrophosphate, subunit 1, domain 1"/>
    <property type="match status" value="1"/>
</dbReference>
<protein>
    <submittedName>
        <fullName evidence="2">Class II glutamine amidotransferase</fullName>
    </submittedName>
</protein>
<dbReference type="InterPro" id="IPR029055">
    <property type="entry name" value="Ntn_hydrolases_N"/>
</dbReference>
<dbReference type="PANTHER" id="PTHR42824:SF1">
    <property type="entry name" value="GLUTAMINE AMIDOTRANSFERASE YAFJ-RELATED"/>
    <property type="match status" value="1"/>
</dbReference>
<sequence length="230" mass="26037">MLAYRGEDKGELESLFSCLVRSAKKDPITGDVHGDGWGIVAYTDAGTLVHYRSALPIFEDNNANKVLELLEGKMWVIVHARLATDKSLVDAKFSHPYLETTPGELIYVAHNGSVDKEGLGKYLGIDAKYMVDSELIGKFIVKEGLDQLSLDKLKGFTRSALNVFILRVPRNSREPKLYYLNFYRQEYIEKRGIPAEYYKLYKKNNAVFSSSLAYFCGKDIQVEVGKFDEI</sequence>